<dbReference type="InterPro" id="IPR032710">
    <property type="entry name" value="NTF2-like_dom_sf"/>
</dbReference>
<dbReference type="PANTHER" id="PTHR38436:SF1">
    <property type="entry name" value="ESTER CYCLASE"/>
    <property type="match status" value="1"/>
</dbReference>
<dbReference type="OrthoDB" id="5181013at2"/>
<organism evidence="1 2">
    <name type="scientific">Corallococcus aberystwythensis</name>
    <dbReference type="NCBI Taxonomy" id="2316722"/>
    <lineage>
        <taxon>Bacteria</taxon>
        <taxon>Pseudomonadati</taxon>
        <taxon>Myxococcota</taxon>
        <taxon>Myxococcia</taxon>
        <taxon>Myxococcales</taxon>
        <taxon>Cystobacterineae</taxon>
        <taxon>Myxococcaceae</taxon>
        <taxon>Corallococcus</taxon>
    </lineage>
</organism>
<evidence type="ECO:0000313" key="2">
    <source>
        <dbReference type="Proteomes" id="UP000267003"/>
    </source>
</evidence>
<accession>A0A3A8P6Q0</accession>
<protein>
    <submittedName>
        <fullName evidence="1">Ester cyclase</fullName>
    </submittedName>
</protein>
<dbReference type="GO" id="GO:0030638">
    <property type="term" value="P:polyketide metabolic process"/>
    <property type="evidence" value="ECO:0007669"/>
    <property type="project" value="InterPro"/>
</dbReference>
<name>A0A3A8P6Q0_9BACT</name>
<dbReference type="EMBL" id="RAWK01000449">
    <property type="protein sequence ID" value="RKH52187.1"/>
    <property type="molecule type" value="Genomic_DNA"/>
</dbReference>
<dbReference type="RefSeq" id="WP_120560580.1">
    <property type="nucleotide sequence ID" value="NZ_RAWK01000449.1"/>
</dbReference>
<sequence length="172" mass="19405">MRTCVVSWVVVGLVGLTGCATVSPAERALQVGESNKERARLFTEEIYNQKRLERIPEYVAADFVDRSEGAPQELRGPDVVRTQAEQGFTLFPDLKFELLHLMAEGDWVLVRWRATGTDTQGPPTIDGRSRPLTFHGDSLYRLRDGRLVESWDLTDRLAPLLQRGFKIVPPDP</sequence>
<keyword evidence="2" id="KW-1185">Reference proteome</keyword>
<dbReference type="SUPFAM" id="SSF54427">
    <property type="entry name" value="NTF2-like"/>
    <property type="match status" value="1"/>
</dbReference>
<dbReference type="PROSITE" id="PS51257">
    <property type="entry name" value="PROKAR_LIPOPROTEIN"/>
    <property type="match status" value="1"/>
</dbReference>
<dbReference type="Gene3D" id="3.10.450.50">
    <property type="match status" value="1"/>
</dbReference>
<gene>
    <name evidence="1" type="ORF">D7W81_40010</name>
</gene>
<proteinExistence type="predicted"/>
<dbReference type="InterPro" id="IPR009959">
    <property type="entry name" value="Cyclase_SnoaL-like"/>
</dbReference>
<reference evidence="2" key="1">
    <citation type="submission" date="2018-09" db="EMBL/GenBank/DDBJ databases">
        <authorList>
            <person name="Livingstone P.G."/>
            <person name="Whitworth D.E."/>
        </authorList>
    </citation>
    <scope>NUCLEOTIDE SEQUENCE [LARGE SCALE GENOMIC DNA]</scope>
    <source>
        <strain evidence="2">AB050A</strain>
    </source>
</reference>
<dbReference type="AlphaFoldDB" id="A0A3A8P6Q0"/>
<evidence type="ECO:0000313" key="1">
    <source>
        <dbReference type="EMBL" id="RKH52187.1"/>
    </source>
</evidence>
<dbReference type="PANTHER" id="PTHR38436">
    <property type="entry name" value="POLYKETIDE CYCLASE SNOAL-LIKE DOMAIN"/>
    <property type="match status" value="1"/>
</dbReference>
<dbReference type="Pfam" id="PF07366">
    <property type="entry name" value="SnoaL"/>
    <property type="match status" value="1"/>
</dbReference>
<comment type="caution">
    <text evidence="1">The sequence shown here is derived from an EMBL/GenBank/DDBJ whole genome shotgun (WGS) entry which is preliminary data.</text>
</comment>
<dbReference type="Proteomes" id="UP000267003">
    <property type="component" value="Unassembled WGS sequence"/>
</dbReference>